<keyword evidence="1" id="KW-1133">Transmembrane helix</keyword>
<evidence type="ECO:0000313" key="4">
    <source>
        <dbReference type="Proteomes" id="UP001183794"/>
    </source>
</evidence>
<proteinExistence type="predicted"/>
<reference evidence="3 4" key="1">
    <citation type="submission" date="2023-07" db="EMBL/GenBank/DDBJ databases">
        <title>Sequencing the genomes of 1000 actinobacteria strains.</title>
        <authorList>
            <person name="Klenk H.-P."/>
        </authorList>
    </citation>
    <scope>NUCLEOTIDE SEQUENCE [LARGE SCALE GENOMIC DNA]</scope>
    <source>
        <strain evidence="3 4">DSM 22966</strain>
    </source>
</reference>
<feature type="transmembrane region" description="Helical" evidence="1">
    <location>
        <begin position="195"/>
        <end position="219"/>
    </location>
</feature>
<feature type="transmembrane region" description="Helical" evidence="1">
    <location>
        <begin position="123"/>
        <end position="144"/>
    </location>
</feature>
<keyword evidence="4" id="KW-1185">Reference proteome</keyword>
<evidence type="ECO:0000259" key="2">
    <source>
        <dbReference type="Pfam" id="PF19124"/>
    </source>
</evidence>
<feature type="transmembrane region" description="Helical" evidence="1">
    <location>
        <begin position="84"/>
        <end position="103"/>
    </location>
</feature>
<gene>
    <name evidence="3" type="ORF">J2S62_000856</name>
</gene>
<name>A0ABU2B2J6_9MICC</name>
<accession>A0ABU2B2J6</accession>
<protein>
    <recommendedName>
        <fullName evidence="2">DUF5808 domain-containing protein</fullName>
    </recommendedName>
</protein>
<keyword evidence="1" id="KW-0812">Transmembrane</keyword>
<evidence type="ECO:0000256" key="1">
    <source>
        <dbReference type="SAM" id="Phobius"/>
    </source>
</evidence>
<feature type="transmembrane region" description="Helical" evidence="1">
    <location>
        <begin position="164"/>
        <end position="183"/>
    </location>
</feature>
<feature type="domain" description="DUF5808" evidence="2">
    <location>
        <begin position="35"/>
        <end position="59"/>
    </location>
</feature>
<dbReference type="RefSeq" id="WP_310171750.1">
    <property type="nucleotide sequence ID" value="NZ_BAABHE010000002.1"/>
</dbReference>
<dbReference type="Pfam" id="PF19124">
    <property type="entry name" value="DUF5808"/>
    <property type="match status" value="1"/>
</dbReference>
<dbReference type="Proteomes" id="UP001183794">
    <property type="component" value="Unassembled WGS sequence"/>
</dbReference>
<keyword evidence="1" id="KW-0472">Membrane</keyword>
<comment type="caution">
    <text evidence="3">The sequence shown here is derived from an EMBL/GenBank/DDBJ whole genome shotgun (WGS) entry which is preliminary data.</text>
</comment>
<dbReference type="InterPro" id="IPR043831">
    <property type="entry name" value="DUF5808"/>
</dbReference>
<dbReference type="EMBL" id="JAVDYJ010000001">
    <property type="protein sequence ID" value="MDR7346599.1"/>
    <property type="molecule type" value="Genomic_DNA"/>
</dbReference>
<sequence>MTTTQPEEAVRRVLGVPVSLAGLTNPEARLRAFEPENPNLFVPRTVGIGWDLNIGAVAVRLGLLRPDDSVPDLVDHIPPATLKALRISPLAGAAAVVIAGAYTAQRYERLPTNWGLSFRPTRWGNGVAAMATPVLLSVGAGLWAEIATRRATTSNTRSTVDVTASAQALGLQAMSLVLITAAARQADNPDAARLLPLAGVITAPAVSTGVLVTTVRSALRRLDRRLRRNSTQQSR</sequence>
<evidence type="ECO:0000313" key="3">
    <source>
        <dbReference type="EMBL" id="MDR7346599.1"/>
    </source>
</evidence>
<organism evidence="3 4">
    <name type="scientific">Enteractinococcus fodinae</name>
    <dbReference type="NCBI Taxonomy" id="684663"/>
    <lineage>
        <taxon>Bacteria</taxon>
        <taxon>Bacillati</taxon>
        <taxon>Actinomycetota</taxon>
        <taxon>Actinomycetes</taxon>
        <taxon>Micrococcales</taxon>
        <taxon>Micrococcaceae</taxon>
    </lineage>
</organism>